<protein>
    <recommendedName>
        <fullName evidence="4">TIGR03016 family PEP-CTERM system-associated outer membrane protein</fullName>
    </recommendedName>
</protein>
<organism evidence="2 3">
    <name type="scientific">Simiduia aestuariiviva</name>
    <dbReference type="NCBI Taxonomy" id="1510459"/>
    <lineage>
        <taxon>Bacteria</taxon>
        <taxon>Pseudomonadati</taxon>
        <taxon>Pseudomonadota</taxon>
        <taxon>Gammaproteobacteria</taxon>
        <taxon>Cellvibrionales</taxon>
        <taxon>Cellvibrionaceae</taxon>
        <taxon>Simiduia</taxon>
    </lineage>
</organism>
<comment type="caution">
    <text evidence="2">The sequence shown here is derived from an EMBL/GenBank/DDBJ whole genome shotgun (WGS) entry which is preliminary data.</text>
</comment>
<dbReference type="SUPFAM" id="SSF56935">
    <property type="entry name" value="Porins"/>
    <property type="match status" value="1"/>
</dbReference>
<sequence length="394" mass="43788">MQTQLSDNARKAETNQLEERQDSISASVTADWQGGWASATADYRLNHQNYAEDSQENRNTLEGNAELKLGRDSDPVDLIIKHSQRSQYNSPAAAEISDNLDDRQIYSVIPSAKWAISTVDRLVLQGNFDDVRFKEQSFKDSERRGGMVYWNHRFSNTDSLQVTAGTTEVEYKSSALDSYSSDYAHLTYSAQLRSLSYSLMAGVTEAQFADGDDDYQAPTYRGNLIYQAGAQTFSVTAYQEITDSSYGAGNTDDLVPGADNDGVGVDQIERQFVSADWQSDSLCGRCSFKLFVHLRNDDYRRLAEDGTQRVVGSSLAYRISEYMTLSGRVSRGREAFDSPSKADFDRDSAGLQLESKIAASASAALFYTFERRAYVDGGSKYDVNAIGVSLNYTF</sequence>
<dbReference type="RefSeq" id="WP_183911571.1">
    <property type="nucleotide sequence ID" value="NZ_JACHXZ010000005.1"/>
</dbReference>
<gene>
    <name evidence="2" type="ORF">FHS30_003293</name>
</gene>
<reference evidence="2 3" key="1">
    <citation type="submission" date="2020-08" db="EMBL/GenBank/DDBJ databases">
        <title>Genomic Encyclopedia of Type Strains, Phase III (KMG-III): the genomes of soil and plant-associated and newly described type strains.</title>
        <authorList>
            <person name="Whitman W."/>
        </authorList>
    </citation>
    <scope>NUCLEOTIDE SEQUENCE [LARGE SCALE GENOMIC DNA]</scope>
    <source>
        <strain evidence="2 3">CECT 8571</strain>
    </source>
</reference>
<dbReference type="EMBL" id="JACHXZ010000005">
    <property type="protein sequence ID" value="MBB3170076.1"/>
    <property type="molecule type" value="Genomic_DNA"/>
</dbReference>
<evidence type="ECO:0000313" key="2">
    <source>
        <dbReference type="EMBL" id="MBB3170076.1"/>
    </source>
</evidence>
<evidence type="ECO:0000256" key="1">
    <source>
        <dbReference type="SAM" id="MobiDB-lite"/>
    </source>
</evidence>
<evidence type="ECO:0000313" key="3">
    <source>
        <dbReference type="Proteomes" id="UP000559987"/>
    </source>
</evidence>
<dbReference type="AlphaFoldDB" id="A0A839UVJ6"/>
<feature type="region of interest" description="Disordered" evidence="1">
    <location>
        <begin position="1"/>
        <end position="26"/>
    </location>
</feature>
<evidence type="ECO:0008006" key="4">
    <source>
        <dbReference type="Google" id="ProtNLM"/>
    </source>
</evidence>
<keyword evidence="3" id="KW-1185">Reference proteome</keyword>
<dbReference type="Proteomes" id="UP000559987">
    <property type="component" value="Unassembled WGS sequence"/>
</dbReference>
<feature type="compositionally biased region" description="Basic and acidic residues" evidence="1">
    <location>
        <begin position="8"/>
        <end position="22"/>
    </location>
</feature>
<accession>A0A839UVJ6</accession>
<proteinExistence type="predicted"/>
<name>A0A839UVJ6_9GAMM</name>